<protein>
    <submittedName>
        <fullName evidence="2">Uncharacterized protein</fullName>
    </submittedName>
</protein>
<keyword evidence="1" id="KW-0812">Transmembrane</keyword>
<dbReference type="AlphaFoldDB" id="A0A8E0NCE5"/>
<evidence type="ECO:0000313" key="2">
    <source>
        <dbReference type="EMBL" id="GAD59805.1"/>
    </source>
</evidence>
<dbReference type="Pfam" id="PF07330">
    <property type="entry name" value="DUF1467"/>
    <property type="match status" value="1"/>
</dbReference>
<keyword evidence="1" id="KW-0472">Membrane</keyword>
<organism evidence="2 3">
    <name type="scientific">Brevundimonas abyssalis TAR-001</name>
    <dbReference type="NCBI Taxonomy" id="1391729"/>
    <lineage>
        <taxon>Bacteria</taxon>
        <taxon>Pseudomonadati</taxon>
        <taxon>Pseudomonadota</taxon>
        <taxon>Alphaproteobacteria</taxon>
        <taxon>Caulobacterales</taxon>
        <taxon>Caulobacteraceae</taxon>
        <taxon>Brevundimonas</taxon>
    </lineage>
</organism>
<proteinExistence type="predicted"/>
<dbReference type="Proteomes" id="UP000016569">
    <property type="component" value="Unassembled WGS sequence"/>
</dbReference>
<name>A0A8E0NCE5_9CAUL</name>
<gene>
    <name evidence="2" type="ORF">MBEBAB_2055</name>
</gene>
<accession>A0A8E0NCE5</accession>
<reference evidence="3" key="1">
    <citation type="journal article" date="2013" name="Genome Announc.">
        <title>Draft Genome Sequence of the Dimorphic Prosthecate Bacterium Brevundimonas abyssalis TAR-001T.</title>
        <authorList>
            <person name="Tsubouchi T."/>
            <person name="Nishi S."/>
            <person name="Usui K."/>
            <person name="Shimane Y."/>
            <person name="Takaki Y."/>
            <person name="Maruyama T."/>
            <person name="Hatada Y."/>
        </authorList>
    </citation>
    <scope>NUCLEOTIDE SEQUENCE [LARGE SCALE GENOMIC DNA]</scope>
    <source>
        <strain evidence="3">TAR-001</strain>
    </source>
</reference>
<sequence length="85" mass="9175">MIGPTTAIAIYFVVWWTVLFAVLPLGMNQGPRERQTDGGDWGAPVNPNLKKKFITTTWVAAIVWAVILVIIFTGILPLPSLPGGG</sequence>
<evidence type="ECO:0000313" key="3">
    <source>
        <dbReference type="Proteomes" id="UP000016569"/>
    </source>
</evidence>
<dbReference type="InterPro" id="IPR009935">
    <property type="entry name" value="DUF1467"/>
</dbReference>
<feature type="transmembrane region" description="Helical" evidence="1">
    <location>
        <begin position="58"/>
        <end position="78"/>
    </location>
</feature>
<keyword evidence="1" id="KW-1133">Transmembrane helix</keyword>
<comment type="caution">
    <text evidence="2">The sequence shown here is derived from an EMBL/GenBank/DDBJ whole genome shotgun (WGS) entry which is preliminary data.</text>
</comment>
<keyword evidence="3" id="KW-1185">Reference proteome</keyword>
<feature type="transmembrane region" description="Helical" evidence="1">
    <location>
        <begin position="6"/>
        <end position="25"/>
    </location>
</feature>
<dbReference type="EMBL" id="BATC01000039">
    <property type="protein sequence ID" value="GAD59805.1"/>
    <property type="molecule type" value="Genomic_DNA"/>
</dbReference>
<evidence type="ECO:0000256" key="1">
    <source>
        <dbReference type="SAM" id="Phobius"/>
    </source>
</evidence>